<dbReference type="EMBL" id="OR769222">
    <property type="protein sequence ID" value="WQJ53099.1"/>
    <property type="molecule type" value="Genomic_DNA"/>
</dbReference>
<dbReference type="PANTHER" id="PTHR23222">
    <property type="entry name" value="PROHIBITIN"/>
    <property type="match status" value="1"/>
</dbReference>
<dbReference type="Pfam" id="PF01145">
    <property type="entry name" value="Band_7"/>
    <property type="match status" value="1"/>
</dbReference>
<organism evidence="2 3">
    <name type="scientific">phage Lak_Megaphage_RVC_JS4_GC31</name>
    <dbReference type="NCBI Taxonomy" id="3109228"/>
    <lineage>
        <taxon>Viruses</taxon>
        <taxon>Duplodnaviria</taxon>
        <taxon>Heunggongvirae</taxon>
        <taxon>Uroviricota</taxon>
        <taxon>Caudoviricetes</taxon>
        <taxon>Caudoviricetes code 15 clade</taxon>
    </lineage>
</organism>
<sequence length="256" mass="28801">MILACVMCLGLTSCGYERVDAGCEGILVNLYGDDKGVGEVSLCTGAVWYNIFTQDVYEYPTFVQTVDYAPFEVNSKDGTKFTVDPSVLVKIEDGKSPVIFKKYRKDLEDVIKSTLYVYVRDAARIEFNKYTADQIVSNREAVDKSFEDRVRKAFSTEHFVLEQLTPGIGYPKSYEDAINSKNKAIQDEMRVNNEVKVAEAEARKKVVLAQAEAEVNRLKQQSLTPAILQARFIEKWDGKLPTYGAVPGIFKDISKQ</sequence>
<dbReference type="Proteomes" id="UP001349343">
    <property type="component" value="Segment"/>
</dbReference>
<dbReference type="InterPro" id="IPR036013">
    <property type="entry name" value="Band_7/SPFH_dom_sf"/>
</dbReference>
<dbReference type="Gene3D" id="3.30.479.30">
    <property type="entry name" value="Band 7 domain"/>
    <property type="match status" value="1"/>
</dbReference>
<keyword evidence="3" id="KW-1185">Reference proteome</keyword>
<feature type="domain" description="Band 7" evidence="1">
    <location>
        <begin position="19"/>
        <end position="202"/>
    </location>
</feature>
<dbReference type="InterPro" id="IPR000163">
    <property type="entry name" value="Prohibitin"/>
</dbReference>
<dbReference type="CDD" id="cd03401">
    <property type="entry name" value="SPFH_prohibitin"/>
    <property type="match status" value="1"/>
</dbReference>
<evidence type="ECO:0000259" key="1">
    <source>
        <dbReference type="Pfam" id="PF01145"/>
    </source>
</evidence>
<accession>A0ABZ0Z245</accession>
<proteinExistence type="predicted"/>
<reference evidence="2 3" key="1">
    <citation type="submission" date="2023-11" db="EMBL/GenBank/DDBJ databases">
        <authorList>
            <person name="Cook R."/>
            <person name="Crisci M."/>
            <person name="Pye H."/>
            <person name="Adriaenssens E."/>
            <person name="Santini J."/>
        </authorList>
    </citation>
    <scope>NUCLEOTIDE SEQUENCE [LARGE SCALE GENOMIC DNA]</scope>
    <source>
        <strain evidence="2">Lak_Megaphage_RVC_JS4_GC31</strain>
    </source>
</reference>
<name>A0ABZ0Z245_9CAUD</name>
<dbReference type="PANTHER" id="PTHR23222:SF0">
    <property type="entry name" value="PROHIBITIN 1"/>
    <property type="match status" value="1"/>
</dbReference>
<dbReference type="InterPro" id="IPR001107">
    <property type="entry name" value="Band_7"/>
</dbReference>
<dbReference type="SUPFAM" id="SSF117892">
    <property type="entry name" value="Band 7/SPFH domain"/>
    <property type="match status" value="1"/>
</dbReference>
<keyword evidence="2" id="KW-0449">Lipoprotein</keyword>
<evidence type="ECO:0000313" key="3">
    <source>
        <dbReference type="Proteomes" id="UP001349343"/>
    </source>
</evidence>
<protein>
    <submittedName>
        <fullName evidence="2">Lipoprotein</fullName>
    </submittedName>
</protein>
<evidence type="ECO:0000313" key="2">
    <source>
        <dbReference type="EMBL" id="WQJ53099.1"/>
    </source>
</evidence>